<dbReference type="InterPro" id="IPR011761">
    <property type="entry name" value="ATP-grasp"/>
</dbReference>
<dbReference type="EMBL" id="JBBBOO010000022">
    <property type="protein sequence ID" value="MEI7065850.1"/>
    <property type="molecule type" value="Genomic_DNA"/>
</dbReference>
<accession>A0ABU8JTQ0</accession>
<sequence>MNILIIGNGGREHALAWKAAQSPLADKVYVAPGNAGTALEPALENVNIAATDIPALLDFARQNAIGLTIVGPEAPLVIGVVDAFRAAGLKIFGPTQAAAQLEGSKAFTKDFLARQRIPTAEYQNFTEIEPALDYIRRKGAPIVIKADGLAAGKGVIVAMTLEEAENAATDMLAGNAFGDAGHRIVVEEFLDGEEASFIVMVDGEHVLPMATSQDHKRVGDQDSGPNTGGMGAYSPAPVVTDDVHQRVMDQIIWPTVRGMAAEGNVYTGFLYAGLMISPDGQPKVIEFNCRFGDPETQPIMLRLKSDLVELCLAACDGKLDEKTSDWDARPSLGVVLAAGGYPGDYRTGDIISGLPTQDAADGKVFHAGTKLNGSDVVTNGGRVLCVAALGHSVAEAQQRAYELAKPISWEGSFCRSDIGYRAIAREQKA</sequence>
<dbReference type="RefSeq" id="WP_336730444.1">
    <property type="nucleotide sequence ID" value="NZ_JBBBOO010000022.1"/>
</dbReference>
<reference evidence="16 17" key="1">
    <citation type="submission" date="2024-03" db="EMBL/GenBank/DDBJ databases">
        <title>Analysis of soft rot Pectobacteriaceae population diversity in US potato growing regions between 2016 and 2022.</title>
        <authorList>
            <person name="Ma X."/>
            <person name="Zhang X."/>
            <person name="Stodghill P."/>
            <person name="Rioux R."/>
            <person name="Babler B."/>
            <person name="Shrestha S."/>
            <person name="Babler B."/>
            <person name="Rivedal H."/>
            <person name="Frost K."/>
            <person name="Hao J."/>
            <person name="Secor G."/>
            <person name="Swingle B."/>
        </authorList>
    </citation>
    <scope>NUCLEOTIDE SEQUENCE [LARGE SCALE GENOMIC DNA]</scope>
    <source>
        <strain evidence="16 17">SR64</strain>
    </source>
</reference>
<dbReference type="InterPro" id="IPR020560">
    <property type="entry name" value="PRibGlycinamide_synth_C-dom"/>
</dbReference>
<dbReference type="Gene3D" id="3.90.600.10">
    <property type="entry name" value="Phosphoribosylglycinamide synthetase, C-terminal domain"/>
    <property type="match status" value="1"/>
</dbReference>
<evidence type="ECO:0000256" key="8">
    <source>
        <dbReference type="ARBA" id="ARBA00022840"/>
    </source>
</evidence>
<keyword evidence="6 13" id="KW-0547">Nucleotide-binding</keyword>
<evidence type="ECO:0000256" key="11">
    <source>
        <dbReference type="ARBA" id="ARBA00042864"/>
    </source>
</evidence>
<dbReference type="InterPro" id="IPR037123">
    <property type="entry name" value="PRibGlycinamide_synth_C_sf"/>
</dbReference>
<dbReference type="PROSITE" id="PS00184">
    <property type="entry name" value="GARS"/>
    <property type="match status" value="1"/>
</dbReference>
<comment type="caution">
    <text evidence="16">The sequence shown here is derived from an EMBL/GenBank/DDBJ whole genome shotgun (WGS) entry which is preliminary data.</text>
</comment>
<evidence type="ECO:0000256" key="6">
    <source>
        <dbReference type="ARBA" id="ARBA00022741"/>
    </source>
</evidence>
<comment type="similarity">
    <text evidence="9 12">Belongs to the GARS family.</text>
</comment>
<dbReference type="GO" id="GO:0004637">
    <property type="term" value="F:phosphoribosylamine-glycine ligase activity"/>
    <property type="evidence" value="ECO:0007669"/>
    <property type="project" value="UniProtKB-EC"/>
</dbReference>
<evidence type="ECO:0000256" key="1">
    <source>
        <dbReference type="ARBA" id="ARBA00001936"/>
    </source>
</evidence>
<dbReference type="SMART" id="SM01209">
    <property type="entry name" value="GARS_A"/>
    <property type="match status" value="1"/>
</dbReference>
<dbReference type="Pfam" id="PF02843">
    <property type="entry name" value="GARS_C"/>
    <property type="match status" value="1"/>
</dbReference>
<dbReference type="Proteomes" id="UP001359469">
    <property type="component" value="Unassembled WGS sequence"/>
</dbReference>
<evidence type="ECO:0000256" key="10">
    <source>
        <dbReference type="ARBA" id="ARBA00042242"/>
    </source>
</evidence>
<dbReference type="InterPro" id="IPR000115">
    <property type="entry name" value="PRibGlycinamide_synth"/>
</dbReference>
<comment type="cofactor">
    <cofactor evidence="1">
        <name>Mn(2+)</name>
        <dbReference type="ChEBI" id="CHEBI:29035"/>
    </cofactor>
</comment>
<evidence type="ECO:0000256" key="3">
    <source>
        <dbReference type="ARBA" id="ARBA00005174"/>
    </source>
</evidence>
<protein>
    <recommendedName>
        <fullName evidence="4 12">Phosphoribosylamine--glycine ligase</fullName>
        <ecNumber evidence="4 12">6.3.4.13</ecNumber>
    </recommendedName>
    <alternativeName>
        <fullName evidence="12">GARS</fullName>
    </alternativeName>
    <alternativeName>
        <fullName evidence="10 12">Glycinamide ribonucleotide synthetase</fullName>
    </alternativeName>
    <alternativeName>
        <fullName evidence="11 12">Phosphoribosylglycinamide synthetase</fullName>
    </alternativeName>
</protein>
<evidence type="ECO:0000313" key="16">
    <source>
        <dbReference type="EMBL" id="MEI7065850.1"/>
    </source>
</evidence>
<organism evidence="16 17">
    <name type="scientific">Dickeya chrysanthemi</name>
    <name type="common">Pectobacterium chrysanthemi</name>
    <name type="synonym">Erwinia chrysanthemi</name>
    <dbReference type="NCBI Taxonomy" id="556"/>
    <lineage>
        <taxon>Bacteria</taxon>
        <taxon>Pseudomonadati</taxon>
        <taxon>Pseudomonadota</taxon>
        <taxon>Gammaproteobacteria</taxon>
        <taxon>Enterobacterales</taxon>
        <taxon>Pectobacteriaceae</taxon>
        <taxon>Dickeya</taxon>
    </lineage>
</organism>
<dbReference type="Gene3D" id="3.30.470.20">
    <property type="entry name" value="ATP-grasp fold, B domain"/>
    <property type="match status" value="1"/>
</dbReference>
<dbReference type="Gene3D" id="3.40.50.20">
    <property type="match status" value="1"/>
</dbReference>
<dbReference type="Gene3D" id="3.30.1490.20">
    <property type="entry name" value="ATP-grasp fold, A domain"/>
    <property type="match status" value="1"/>
</dbReference>
<keyword evidence="5 12" id="KW-0436">Ligase</keyword>
<keyword evidence="17" id="KW-1185">Reference proteome</keyword>
<dbReference type="InterPro" id="IPR013815">
    <property type="entry name" value="ATP_grasp_subdomain_1"/>
</dbReference>
<comment type="cofactor">
    <cofactor evidence="2">
        <name>Mg(2+)</name>
        <dbReference type="ChEBI" id="CHEBI:18420"/>
    </cofactor>
</comment>
<keyword evidence="8 13" id="KW-0067">ATP-binding</keyword>
<dbReference type="PANTHER" id="PTHR43472:SF1">
    <property type="entry name" value="PHOSPHORIBOSYLAMINE--GLYCINE LIGASE, CHLOROPLASTIC"/>
    <property type="match status" value="1"/>
</dbReference>
<comment type="pathway">
    <text evidence="3 12">Purine metabolism; IMP biosynthesis via de novo pathway; N(1)-(5-phospho-D-ribosyl)glycinamide from 5-phospho-alpha-D-ribose 1-diphosphate: step 2/2.</text>
</comment>
<proteinExistence type="inferred from homology"/>
<dbReference type="NCBIfam" id="TIGR00877">
    <property type="entry name" value="purD"/>
    <property type="match status" value="1"/>
</dbReference>
<evidence type="ECO:0000313" key="17">
    <source>
        <dbReference type="Proteomes" id="UP001359469"/>
    </source>
</evidence>
<evidence type="ECO:0000256" key="9">
    <source>
        <dbReference type="ARBA" id="ARBA00038345"/>
    </source>
</evidence>
<keyword evidence="7 12" id="KW-0658">Purine biosynthesis</keyword>
<evidence type="ECO:0000256" key="5">
    <source>
        <dbReference type="ARBA" id="ARBA00022598"/>
    </source>
</evidence>
<dbReference type="SUPFAM" id="SSF51246">
    <property type="entry name" value="Rudiment single hybrid motif"/>
    <property type="match status" value="1"/>
</dbReference>
<dbReference type="Pfam" id="PF02844">
    <property type="entry name" value="GARS_N"/>
    <property type="match status" value="1"/>
</dbReference>
<comment type="catalytic activity">
    <reaction evidence="12">
        <text>5-phospho-beta-D-ribosylamine + glycine + ATP = N(1)-(5-phospho-beta-D-ribosyl)glycinamide + ADP + phosphate + H(+)</text>
        <dbReference type="Rhea" id="RHEA:17453"/>
        <dbReference type="ChEBI" id="CHEBI:15378"/>
        <dbReference type="ChEBI" id="CHEBI:30616"/>
        <dbReference type="ChEBI" id="CHEBI:43474"/>
        <dbReference type="ChEBI" id="CHEBI:57305"/>
        <dbReference type="ChEBI" id="CHEBI:58681"/>
        <dbReference type="ChEBI" id="CHEBI:143788"/>
        <dbReference type="ChEBI" id="CHEBI:456216"/>
        <dbReference type="EC" id="6.3.4.13"/>
    </reaction>
</comment>
<evidence type="ECO:0000256" key="2">
    <source>
        <dbReference type="ARBA" id="ARBA00001946"/>
    </source>
</evidence>
<evidence type="ECO:0000256" key="12">
    <source>
        <dbReference type="HAMAP-Rule" id="MF_00138"/>
    </source>
</evidence>
<evidence type="ECO:0000259" key="15">
    <source>
        <dbReference type="PROSITE" id="PS50975"/>
    </source>
</evidence>
<dbReference type="InterPro" id="IPR020561">
    <property type="entry name" value="PRibGlycinamid_synth_ATP-grasp"/>
</dbReference>
<dbReference type="EC" id="6.3.4.13" evidence="4 12"/>
<name>A0ABU8JTQ0_DICCH</name>
<dbReference type="HAMAP" id="MF_00138">
    <property type="entry name" value="GARS"/>
    <property type="match status" value="1"/>
</dbReference>
<feature type="domain" description="ATP-grasp" evidence="15">
    <location>
        <begin position="109"/>
        <end position="316"/>
    </location>
</feature>
<dbReference type="InterPro" id="IPR020559">
    <property type="entry name" value="PRibGlycinamide_synth_CS"/>
</dbReference>
<dbReference type="SMART" id="SM01210">
    <property type="entry name" value="GARS_C"/>
    <property type="match status" value="1"/>
</dbReference>
<dbReference type="InterPro" id="IPR020562">
    <property type="entry name" value="PRibGlycinamide_synth_N"/>
</dbReference>
<feature type="region of interest" description="Disordered" evidence="14">
    <location>
        <begin position="212"/>
        <end position="235"/>
    </location>
</feature>
<evidence type="ECO:0000256" key="14">
    <source>
        <dbReference type="SAM" id="MobiDB-lite"/>
    </source>
</evidence>
<dbReference type="InterPro" id="IPR011054">
    <property type="entry name" value="Rudment_hybrid_motif"/>
</dbReference>
<evidence type="ECO:0000256" key="4">
    <source>
        <dbReference type="ARBA" id="ARBA00013255"/>
    </source>
</evidence>
<dbReference type="Pfam" id="PF01071">
    <property type="entry name" value="GARS_A"/>
    <property type="match status" value="1"/>
</dbReference>
<dbReference type="PROSITE" id="PS50975">
    <property type="entry name" value="ATP_GRASP"/>
    <property type="match status" value="1"/>
</dbReference>
<dbReference type="InterPro" id="IPR016185">
    <property type="entry name" value="PreATP-grasp_dom_sf"/>
</dbReference>
<dbReference type="PANTHER" id="PTHR43472">
    <property type="entry name" value="PHOSPHORIBOSYLAMINE--GLYCINE LIGASE"/>
    <property type="match status" value="1"/>
</dbReference>
<gene>
    <name evidence="12 16" type="primary">purD</name>
    <name evidence="16" type="ORF">WCU84_19700</name>
</gene>
<evidence type="ECO:0000256" key="7">
    <source>
        <dbReference type="ARBA" id="ARBA00022755"/>
    </source>
</evidence>
<dbReference type="SUPFAM" id="SSF56059">
    <property type="entry name" value="Glutathione synthetase ATP-binding domain-like"/>
    <property type="match status" value="1"/>
</dbReference>
<evidence type="ECO:0000256" key="13">
    <source>
        <dbReference type="PROSITE-ProRule" id="PRU00409"/>
    </source>
</evidence>
<dbReference type="SUPFAM" id="SSF52440">
    <property type="entry name" value="PreATP-grasp domain"/>
    <property type="match status" value="1"/>
</dbReference>